<dbReference type="EMBL" id="JAESDN010000005">
    <property type="protein sequence ID" value="KAG7049969.1"/>
    <property type="molecule type" value="Genomic_DNA"/>
</dbReference>
<keyword evidence="2" id="KW-0472">Membrane</keyword>
<gene>
    <name evidence="3" type="ORF">JMJ77_012727</name>
</gene>
<keyword evidence="4" id="KW-1185">Reference proteome</keyword>
<feature type="transmembrane region" description="Helical" evidence="2">
    <location>
        <begin position="362"/>
        <end position="383"/>
    </location>
</feature>
<reference evidence="3" key="1">
    <citation type="submission" date="2021-05" db="EMBL/GenBank/DDBJ databases">
        <title>Comparative genomics of three Colletotrichum scovillei strains and genetic complementation revealed genes involved fungal growth and virulence on chili pepper.</title>
        <authorList>
            <person name="Hsieh D.-K."/>
            <person name="Chuang S.-C."/>
            <person name="Chen C.-Y."/>
            <person name="Chao Y.-T."/>
            <person name="Lu M.-Y.J."/>
            <person name="Lee M.-H."/>
            <person name="Shih M.-C."/>
        </authorList>
    </citation>
    <scope>NUCLEOTIDE SEQUENCE</scope>
    <source>
        <strain evidence="3">Coll-153</strain>
    </source>
</reference>
<proteinExistence type="predicted"/>
<feature type="transmembrane region" description="Helical" evidence="2">
    <location>
        <begin position="106"/>
        <end position="126"/>
    </location>
</feature>
<evidence type="ECO:0000313" key="3">
    <source>
        <dbReference type="EMBL" id="KAG7049969.1"/>
    </source>
</evidence>
<sequence length="400" mass="43613">MTPLGSGTINRKDSILSSPNTSSHLQSSTNIANMSRPVFTAVFISIFYLAKVAIYDLSVTNGLMGSTESALAGEPITFTTLKPLDSLLTMLVRFFKPILDGNDPNLTLFSIFMAGQLLAVHVLIQVEGLRAGNRERLVSYTTSWGMLWQLITFGATLPLYFLAYLYTSPIPGSLTPDELAAAISIDPVQARAVIGSLTFGAFIPTLLAALPSPSIITPRTQEILLAVWQAFPLWSDIWQLIFAQLIGALGVVPSAAKSRPLTKINDFRRIYAYALSVVAVTTYGVIGYVFWKADWASETAFESMVQILRPTSPWSQVKMVSLERGILDLLQWDTYCASLATWSWIVYLAYETKGVGQVVMDLGKLVMWSAVVGPGGAALAVVWGRDVRVLRSADGKKKTG</sequence>
<protein>
    <submittedName>
        <fullName evidence="3">FAD binding domain-containing protein</fullName>
    </submittedName>
</protein>
<feature type="transmembrane region" description="Helical" evidence="2">
    <location>
        <begin position="237"/>
        <end position="258"/>
    </location>
</feature>
<accession>A0A9P7UBD0</accession>
<dbReference type="AlphaFoldDB" id="A0A9P7UBD0"/>
<evidence type="ECO:0000256" key="2">
    <source>
        <dbReference type="SAM" id="Phobius"/>
    </source>
</evidence>
<evidence type="ECO:0000313" key="4">
    <source>
        <dbReference type="Proteomes" id="UP000699042"/>
    </source>
</evidence>
<feature type="region of interest" description="Disordered" evidence="1">
    <location>
        <begin position="1"/>
        <end position="27"/>
    </location>
</feature>
<feature type="transmembrane region" description="Helical" evidence="2">
    <location>
        <begin position="146"/>
        <end position="167"/>
    </location>
</feature>
<comment type="caution">
    <text evidence="3">The sequence shown here is derived from an EMBL/GenBank/DDBJ whole genome shotgun (WGS) entry which is preliminary data.</text>
</comment>
<name>A0A9P7UBD0_9PEZI</name>
<evidence type="ECO:0000256" key="1">
    <source>
        <dbReference type="SAM" id="MobiDB-lite"/>
    </source>
</evidence>
<organism evidence="3 4">
    <name type="scientific">Colletotrichum scovillei</name>
    <dbReference type="NCBI Taxonomy" id="1209932"/>
    <lineage>
        <taxon>Eukaryota</taxon>
        <taxon>Fungi</taxon>
        <taxon>Dikarya</taxon>
        <taxon>Ascomycota</taxon>
        <taxon>Pezizomycotina</taxon>
        <taxon>Sordariomycetes</taxon>
        <taxon>Hypocreomycetidae</taxon>
        <taxon>Glomerellales</taxon>
        <taxon>Glomerellaceae</taxon>
        <taxon>Colletotrichum</taxon>
        <taxon>Colletotrichum acutatum species complex</taxon>
    </lineage>
</organism>
<keyword evidence="2" id="KW-0812">Transmembrane</keyword>
<feature type="transmembrane region" description="Helical" evidence="2">
    <location>
        <begin position="270"/>
        <end position="291"/>
    </location>
</feature>
<keyword evidence="2" id="KW-1133">Transmembrane helix</keyword>
<dbReference type="Proteomes" id="UP000699042">
    <property type="component" value="Unassembled WGS sequence"/>
</dbReference>
<feature type="transmembrane region" description="Helical" evidence="2">
    <location>
        <begin position="38"/>
        <end position="55"/>
    </location>
</feature>